<organism evidence="4 5">
    <name type="scientific">Ditylenchus destructor</name>
    <dbReference type="NCBI Taxonomy" id="166010"/>
    <lineage>
        <taxon>Eukaryota</taxon>
        <taxon>Metazoa</taxon>
        <taxon>Ecdysozoa</taxon>
        <taxon>Nematoda</taxon>
        <taxon>Chromadorea</taxon>
        <taxon>Rhabditida</taxon>
        <taxon>Tylenchina</taxon>
        <taxon>Tylenchomorpha</taxon>
        <taxon>Sphaerularioidea</taxon>
        <taxon>Anguinidae</taxon>
        <taxon>Anguininae</taxon>
        <taxon>Ditylenchus</taxon>
    </lineage>
</organism>
<dbReference type="InterPro" id="IPR003582">
    <property type="entry name" value="ShKT_dom"/>
</dbReference>
<evidence type="ECO:0000259" key="3">
    <source>
        <dbReference type="PROSITE" id="PS51670"/>
    </source>
</evidence>
<reference evidence="4" key="1">
    <citation type="submission" date="2022-01" db="EMBL/GenBank/DDBJ databases">
        <title>Genome Sequence Resource for Two Populations of Ditylenchus destructor, the Migratory Endoparasitic Phytonematode.</title>
        <authorList>
            <person name="Zhang H."/>
            <person name="Lin R."/>
            <person name="Xie B."/>
        </authorList>
    </citation>
    <scope>NUCLEOTIDE SEQUENCE</scope>
    <source>
        <strain evidence="4">BazhouSP</strain>
    </source>
</reference>
<feature type="signal peptide" evidence="2">
    <location>
        <begin position="1"/>
        <end position="22"/>
    </location>
</feature>
<dbReference type="Gene3D" id="1.10.10.1940">
    <property type="match status" value="2"/>
</dbReference>
<keyword evidence="5" id="KW-1185">Reference proteome</keyword>
<dbReference type="PANTHER" id="PTHR21724:SF109">
    <property type="entry name" value="SHKT DOMAIN-CONTAINING PROTEIN"/>
    <property type="match status" value="1"/>
</dbReference>
<dbReference type="PROSITE" id="PS51670">
    <property type="entry name" value="SHKT"/>
    <property type="match status" value="2"/>
</dbReference>
<dbReference type="Proteomes" id="UP001201812">
    <property type="component" value="Unassembled WGS sequence"/>
</dbReference>
<feature type="chain" id="PRO_5042008143" evidence="2">
    <location>
        <begin position="23"/>
        <end position="280"/>
    </location>
</feature>
<comment type="caution">
    <text evidence="1">Lacks conserved residue(s) required for the propagation of feature annotation.</text>
</comment>
<dbReference type="PANTHER" id="PTHR21724">
    <property type="entry name" value="SHKT DOMAIN-CONTAINING PROTEIN"/>
    <property type="match status" value="1"/>
</dbReference>
<evidence type="ECO:0000256" key="2">
    <source>
        <dbReference type="SAM" id="SignalP"/>
    </source>
</evidence>
<feature type="domain" description="ShKT" evidence="3">
    <location>
        <begin position="138"/>
        <end position="176"/>
    </location>
</feature>
<dbReference type="SMART" id="SM00254">
    <property type="entry name" value="ShKT"/>
    <property type="match status" value="5"/>
</dbReference>
<name>A0AAD4N101_9BILA</name>
<evidence type="ECO:0000313" key="4">
    <source>
        <dbReference type="EMBL" id="KAI1711316.1"/>
    </source>
</evidence>
<sequence>MKSFKVWVIIALIASIADSIFGASRCFEDGAQFHPEDCENTYPDLACDGTFGPQPANTPATQEPARHTRCTEDVFLEDALKCAKTCRLCCERPEYSCKDKDPSFCKTNKNTCVSAKTVMVTMCPHTCGYCVEGGHSTCRDKYSYCSEPGWKKLCQDPSETVRDAMAKICPETCDTCKEQSTGNSPSTSVPQQGSIPRTADCKDGDNCAANADLCDNSFFKEIMDDNCKKTCALCIPMDYNCVDKNSNDCANWIRNGFCTSSLYSKKNRLEWCGKSCKFCY</sequence>
<evidence type="ECO:0000256" key="1">
    <source>
        <dbReference type="PROSITE-ProRule" id="PRU01005"/>
    </source>
</evidence>
<dbReference type="Pfam" id="PF01549">
    <property type="entry name" value="ShK"/>
    <property type="match status" value="4"/>
</dbReference>
<feature type="domain" description="ShKT" evidence="3">
    <location>
        <begin position="241"/>
        <end position="279"/>
    </location>
</feature>
<gene>
    <name evidence="4" type="ORF">DdX_10191</name>
</gene>
<dbReference type="EMBL" id="JAKKPZ010000022">
    <property type="protein sequence ID" value="KAI1711316.1"/>
    <property type="molecule type" value="Genomic_DNA"/>
</dbReference>
<dbReference type="AlphaFoldDB" id="A0AAD4N101"/>
<protein>
    <submittedName>
        <fullName evidence="4">ShK domain-like domain-containing protein</fullName>
    </submittedName>
</protein>
<keyword evidence="2" id="KW-0732">Signal</keyword>
<accession>A0AAD4N101</accession>
<evidence type="ECO:0000313" key="5">
    <source>
        <dbReference type="Proteomes" id="UP001201812"/>
    </source>
</evidence>
<comment type="caution">
    <text evidence="4">The sequence shown here is derived from an EMBL/GenBank/DDBJ whole genome shotgun (WGS) entry which is preliminary data.</text>
</comment>
<proteinExistence type="predicted"/>